<reference evidence="1 2" key="1">
    <citation type="submission" date="2016-10" db="EMBL/GenBank/DDBJ databases">
        <authorList>
            <person name="de Groot N.N."/>
        </authorList>
    </citation>
    <scope>NUCLEOTIDE SEQUENCE [LARGE SCALE GENOMIC DNA]</scope>
    <source>
        <strain evidence="1 2">47C3B</strain>
    </source>
</reference>
<dbReference type="EMBL" id="FNAI01000005">
    <property type="protein sequence ID" value="SDE28340.1"/>
    <property type="molecule type" value="Genomic_DNA"/>
</dbReference>
<name>A0A1G7BNS5_9SPHI</name>
<evidence type="ECO:0008006" key="3">
    <source>
        <dbReference type="Google" id="ProtNLM"/>
    </source>
</evidence>
<accession>A0A1G7BNS5</accession>
<gene>
    <name evidence="1" type="ORF">SAMN05216464_10591</name>
</gene>
<dbReference type="AlphaFoldDB" id="A0A1G7BNS5"/>
<dbReference type="Proteomes" id="UP000199072">
    <property type="component" value="Unassembled WGS sequence"/>
</dbReference>
<dbReference type="STRING" id="1391627.SAMN05216464_10591"/>
<organism evidence="1 2">
    <name type="scientific">Mucilaginibacter pineti</name>
    <dbReference type="NCBI Taxonomy" id="1391627"/>
    <lineage>
        <taxon>Bacteria</taxon>
        <taxon>Pseudomonadati</taxon>
        <taxon>Bacteroidota</taxon>
        <taxon>Sphingobacteriia</taxon>
        <taxon>Sphingobacteriales</taxon>
        <taxon>Sphingobacteriaceae</taxon>
        <taxon>Mucilaginibacter</taxon>
    </lineage>
</organism>
<evidence type="ECO:0000313" key="2">
    <source>
        <dbReference type="Proteomes" id="UP000199072"/>
    </source>
</evidence>
<sequence length="125" mass="14362">MLLGYIVEAVKNRDIAEQYLIAVFNDVQNELDEFTKPGVNAFCRLQLMARKKLIDFFGSSTEPVSEEKSNNKYTAKMNREQQIVFCGVHWQGKTIARLATELNKPDEAIRKILKECFTIIRSSSK</sequence>
<keyword evidence="2" id="KW-1185">Reference proteome</keyword>
<evidence type="ECO:0000313" key="1">
    <source>
        <dbReference type="EMBL" id="SDE28340.1"/>
    </source>
</evidence>
<proteinExistence type="predicted"/>
<protein>
    <recommendedName>
        <fullName evidence="3">Sigma-70, region 4</fullName>
    </recommendedName>
</protein>